<dbReference type="InterPro" id="IPR009097">
    <property type="entry name" value="Cyclic_Pdiesterase"/>
</dbReference>
<reference evidence="3" key="1">
    <citation type="submission" date="2022-11" db="EMBL/GenBank/DDBJ databases">
        <title>Centuries of genome instability and evolution in soft-shell clam transmissible cancer (bioRxiv).</title>
        <authorList>
            <person name="Hart S.F.M."/>
            <person name="Yonemitsu M.A."/>
            <person name="Giersch R.M."/>
            <person name="Beal B.F."/>
            <person name="Arriagada G."/>
            <person name="Davis B.W."/>
            <person name="Ostrander E.A."/>
            <person name="Goff S.P."/>
            <person name="Metzger M.J."/>
        </authorList>
    </citation>
    <scope>NUCLEOTIDE SEQUENCE</scope>
    <source>
        <strain evidence="3">MELC-2E11</strain>
        <tissue evidence="3">Siphon/mantle</tissue>
    </source>
</reference>
<organism evidence="3 4">
    <name type="scientific">Mya arenaria</name>
    <name type="common">Soft-shell clam</name>
    <dbReference type="NCBI Taxonomy" id="6604"/>
    <lineage>
        <taxon>Eukaryota</taxon>
        <taxon>Metazoa</taxon>
        <taxon>Spiralia</taxon>
        <taxon>Lophotrochozoa</taxon>
        <taxon>Mollusca</taxon>
        <taxon>Bivalvia</taxon>
        <taxon>Autobranchia</taxon>
        <taxon>Heteroconchia</taxon>
        <taxon>Euheterodonta</taxon>
        <taxon>Imparidentia</taxon>
        <taxon>Neoheterodontei</taxon>
        <taxon>Myida</taxon>
        <taxon>Myoidea</taxon>
        <taxon>Myidae</taxon>
        <taxon>Mya</taxon>
    </lineage>
</organism>
<proteinExistence type="predicted"/>
<sequence>MIILLLESLWILKEVMTYFGIRRFIDLPDVSSDEDDGLVFVKHGTIETSVILINSDEAGEDVVVISDDVVNTGGQKQKEKDVFIDLSDKDDTDSIKKETTEVFYATRISNTESANINSSIITDGAASNVVTPKDVIIINDDDDNETVGLPSTEPQPSTSNEKELDAAGRVLWSAAFSNFTLHHWDQNKLSDAHQYCQTLATQTCDQKCPVVIIDNTNIQRWTMAHYVKLAQTSHYYHIIIVEPETPWRYDPDILAARNSHGVTKDIIAKKLQSLRDNKCLPYYYGRRAICARVDLYWENDEITAVGQDGGNKANFETASSSKKQNTGGLVKHNNSEVPGEVNQNDKDIDDMLNLFVKPEEEDLRSKYEGQKRGVGYNDRQRLLKHGCSAHVTISYAKTGQARHSGDDVLRIVEMDFNGQNIGTAETSIGKVVGYGGEMCAVTLKRPVTLDSLFQGFYSMRR</sequence>
<feature type="signal peptide" evidence="2">
    <location>
        <begin position="1"/>
        <end position="17"/>
    </location>
</feature>
<name>A0ABY7EN82_MYAAR</name>
<evidence type="ECO:0000313" key="3">
    <source>
        <dbReference type="EMBL" id="WAR10276.1"/>
    </source>
</evidence>
<evidence type="ECO:0000313" key="4">
    <source>
        <dbReference type="Proteomes" id="UP001164746"/>
    </source>
</evidence>
<evidence type="ECO:0000256" key="1">
    <source>
        <dbReference type="SAM" id="MobiDB-lite"/>
    </source>
</evidence>
<dbReference type="Proteomes" id="UP001164746">
    <property type="component" value="Chromosome 7"/>
</dbReference>
<accession>A0ABY7EN82</accession>
<protein>
    <submittedName>
        <fullName evidence="3">N4BP2-like protein</fullName>
    </submittedName>
</protein>
<evidence type="ECO:0000256" key="2">
    <source>
        <dbReference type="SAM" id="SignalP"/>
    </source>
</evidence>
<dbReference type="PANTHER" id="PTHR10156">
    <property type="entry name" value="2',3'-CYCLIC-NUCLEOTIDE 3'-PHOSPHODIESTERASE"/>
    <property type="match status" value="1"/>
</dbReference>
<gene>
    <name evidence="3" type="ORF">MAR_035352</name>
</gene>
<dbReference type="InterPro" id="IPR008431">
    <property type="entry name" value="CNPase"/>
</dbReference>
<dbReference type="Pfam" id="PF13671">
    <property type="entry name" value="AAA_33"/>
    <property type="match status" value="1"/>
</dbReference>
<dbReference type="PANTHER" id="PTHR10156:SF0">
    <property type="entry name" value="2',3'-CYCLIC-NUCLEOTIDE 3'-PHOSPHODIESTERASE"/>
    <property type="match status" value="1"/>
</dbReference>
<feature type="region of interest" description="Disordered" evidence="1">
    <location>
        <begin position="141"/>
        <end position="162"/>
    </location>
</feature>
<feature type="chain" id="PRO_5045976053" evidence="2">
    <location>
        <begin position="18"/>
        <end position="461"/>
    </location>
</feature>
<dbReference type="Gene3D" id="3.90.1740.10">
    <property type="entry name" value="2',3'-cyclic nucleotide 3'-phosphodiesterase superfamily"/>
    <property type="match status" value="1"/>
</dbReference>
<dbReference type="EMBL" id="CP111018">
    <property type="protein sequence ID" value="WAR10276.1"/>
    <property type="molecule type" value="Genomic_DNA"/>
</dbReference>
<dbReference type="SUPFAM" id="SSF55144">
    <property type="entry name" value="LigT-like"/>
    <property type="match status" value="1"/>
</dbReference>
<keyword evidence="4" id="KW-1185">Reference proteome</keyword>
<feature type="region of interest" description="Disordered" evidence="1">
    <location>
        <begin position="316"/>
        <end position="343"/>
    </location>
</feature>
<keyword evidence="2" id="KW-0732">Signal</keyword>
<feature type="compositionally biased region" description="Polar residues" evidence="1">
    <location>
        <begin position="316"/>
        <end position="327"/>
    </location>
</feature>